<dbReference type="VEuPathDB" id="PiroplasmaDB:BBBOND_0404680"/>
<accession>A0A061DBA6</accession>
<reference evidence="3" key="1">
    <citation type="journal article" date="2014" name="Nucleic Acids Res.">
        <title>The evolutionary dynamics of variant antigen genes in Babesia reveal a history of genomic innovation underlying host-parasite interaction.</title>
        <authorList>
            <person name="Jackson A.P."/>
            <person name="Otto T.D."/>
            <person name="Darby A."/>
            <person name="Ramaprasad A."/>
            <person name="Xia D."/>
            <person name="Echaide I.E."/>
            <person name="Farber M."/>
            <person name="Gahlot S."/>
            <person name="Gamble J."/>
            <person name="Gupta D."/>
            <person name="Gupta Y."/>
            <person name="Jackson L."/>
            <person name="Malandrin L."/>
            <person name="Malas T.B."/>
            <person name="Moussa E."/>
            <person name="Nair M."/>
            <person name="Reid A.J."/>
            <person name="Sanders M."/>
            <person name="Sharma J."/>
            <person name="Tracey A."/>
            <person name="Quail M.A."/>
            <person name="Weir W."/>
            <person name="Wastling J.M."/>
            <person name="Hall N."/>
            <person name="Willadsen P."/>
            <person name="Lingelbach K."/>
            <person name="Shiels B."/>
            <person name="Tait A."/>
            <person name="Berriman M."/>
            <person name="Allred D.R."/>
            <person name="Pain A."/>
        </authorList>
    </citation>
    <scope>NUCLEOTIDE SEQUENCE [LARGE SCALE GENOMIC DNA]</scope>
    <source>
        <strain evidence="3">Bond</strain>
    </source>
</reference>
<keyword evidence="1" id="KW-0732">Signal</keyword>
<keyword evidence="3" id="KW-1185">Reference proteome</keyword>
<proteinExistence type="predicted"/>
<evidence type="ECO:0000313" key="2">
    <source>
        <dbReference type="EMBL" id="CDR97981.1"/>
    </source>
</evidence>
<dbReference type="Proteomes" id="UP000033188">
    <property type="component" value="Chromosome 5"/>
</dbReference>
<dbReference type="PROSITE" id="PS51257">
    <property type="entry name" value="PROKAR_LIPOPROTEIN"/>
    <property type="match status" value="1"/>
</dbReference>
<dbReference type="EMBL" id="LK391711">
    <property type="protein sequence ID" value="CDR97981.1"/>
    <property type="molecule type" value="Genomic_DNA"/>
</dbReference>
<name>A0A061DBA6_BABBI</name>
<feature type="signal peptide" evidence="1">
    <location>
        <begin position="1"/>
        <end position="21"/>
    </location>
</feature>
<dbReference type="RefSeq" id="XP_012770167.1">
    <property type="nucleotide sequence ID" value="XM_012914713.1"/>
</dbReference>
<evidence type="ECO:0000313" key="3">
    <source>
        <dbReference type="Proteomes" id="UP000033188"/>
    </source>
</evidence>
<protein>
    <submittedName>
        <fullName evidence="2">Uncharacterized protein</fullName>
    </submittedName>
</protein>
<evidence type="ECO:0000256" key="1">
    <source>
        <dbReference type="SAM" id="SignalP"/>
    </source>
</evidence>
<dbReference type="OrthoDB" id="366407at2759"/>
<dbReference type="GeneID" id="24566522"/>
<dbReference type="KEGG" id="bbig:BBBOND_0404680"/>
<gene>
    <name evidence="2" type="ORF">BBBOND_0404680</name>
</gene>
<dbReference type="AlphaFoldDB" id="A0A061DBA6"/>
<organism evidence="2 3">
    <name type="scientific">Babesia bigemina</name>
    <dbReference type="NCBI Taxonomy" id="5866"/>
    <lineage>
        <taxon>Eukaryota</taxon>
        <taxon>Sar</taxon>
        <taxon>Alveolata</taxon>
        <taxon>Apicomplexa</taxon>
        <taxon>Aconoidasida</taxon>
        <taxon>Piroplasmida</taxon>
        <taxon>Babesiidae</taxon>
        <taxon>Babesia</taxon>
    </lineage>
</organism>
<feature type="chain" id="PRO_5001600227" evidence="1">
    <location>
        <begin position="22"/>
        <end position="473"/>
    </location>
</feature>
<sequence length="473" mass="52278">MNLLSKHCIAASVLAGCLVSGIVIDLASDVLPDCVEVFYGTFPNGGIYRFIRGTDEMITGLHYDGHYSHHFSLKITGLVYSYVEDFRRDEEHYVRHHVARQSGGRVVRRSKTGLRVGLELIPQWMPQLATFISGWVLLPVDARLGFPQHPLVCVTRDYLKSGSVRCRLTQQFLTNTGLIVKTFPKIFKLGEIHASHINGIALGCKCRLLMASNFIVSYREDPYFYIVTDTTDVQVDVTDMLERNVSDACITSPTSSGPLGYKGSEGGAPSFDLTSPEVSDANGLIEVNEATPGAAHMATRSIYVLVPTQLGYEPRFEEYATYDPSSNTVTYDIDFLTTHYAPQCEGEARTYIRMRAVRAVVRSDSTCVFFCAASTDAPIDSRDDAQPTESVSTSTDDANDLVDMDNFIEQMMLPGMDTISDLLNASGIPIDDAEDFELSDLQPTIGDERPALYQSAESSYDTLWAIYDGAFRG</sequence>